<organism evidence="3 4">
    <name type="scientific">Monilinia vaccinii-corymbosi</name>
    <dbReference type="NCBI Taxonomy" id="61207"/>
    <lineage>
        <taxon>Eukaryota</taxon>
        <taxon>Fungi</taxon>
        <taxon>Dikarya</taxon>
        <taxon>Ascomycota</taxon>
        <taxon>Pezizomycotina</taxon>
        <taxon>Leotiomycetes</taxon>
        <taxon>Helotiales</taxon>
        <taxon>Sclerotiniaceae</taxon>
        <taxon>Monilinia</taxon>
    </lineage>
</organism>
<reference evidence="3" key="1">
    <citation type="submission" date="2020-10" db="EMBL/GenBank/DDBJ databases">
        <title>Genome Sequence of Monilinia vaccinii-corymbosi Sheds Light on Mummy Berry Disease Infection of Blueberry and Mating Type.</title>
        <authorList>
            <person name="Yow A.G."/>
            <person name="Zhang Y."/>
            <person name="Bansal K."/>
            <person name="Eacker S.M."/>
            <person name="Sullivan S."/>
            <person name="Liachko I."/>
            <person name="Cubeta M.A."/>
            <person name="Rollins J.A."/>
            <person name="Ashrafi H."/>
        </authorList>
    </citation>
    <scope>NUCLEOTIDE SEQUENCE</scope>
    <source>
        <strain evidence="3">RL-1</strain>
    </source>
</reference>
<dbReference type="InterPro" id="IPR054443">
    <property type="entry name" value="Y3-like_dom"/>
</dbReference>
<dbReference type="Proteomes" id="UP000672032">
    <property type="component" value="Chromosome 1"/>
</dbReference>
<feature type="domain" description="Glycan binding protein Y3-like" evidence="2">
    <location>
        <begin position="39"/>
        <end position="121"/>
    </location>
</feature>
<proteinExistence type="predicted"/>
<dbReference type="OrthoDB" id="4825549at2759"/>
<evidence type="ECO:0000256" key="1">
    <source>
        <dbReference type="SAM" id="SignalP"/>
    </source>
</evidence>
<evidence type="ECO:0000259" key="2">
    <source>
        <dbReference type="Pfam" id="PF22803"/>
    </source>
</evidence>
<name>A0A8A3NVZ0_9HELO</name>
<dbReference type="EMBL" id="CP063405">
    <property type="protein sequence ID" value="QSZ28572.1"/>
    <property type="molecule type" value="Genomic_DNA"/>
</dbReference>
<feature type="chain" id="PRO_5032843001" description="Glycan binding protein Y3-like domain-containing protein" evidence="1">
    <location>
        <begin position="22"/>
        <end position="123"/>
    </location>
</feature>
<dbReference type="AlphaFoldDB" id="A0A8A3NVZ0"/>
<gene>
    <name evidence="3" type="ORF">DSL72_003070</name>
</gene>
<accession>A0A8A3NVZ0</accession>
<feature type="signal peptide" evidence="1">
    <location>
        <begin position="1"/>
        <end position="21"/>
    </location>
</feature>
<evidence type="ECO:0000313" key="3">
    <source>
        <dbReference type="EMBL" id="QSZ28572.1"/>
    </source>
</evidence>
<sequence>MKLFNLSIFTVLSLTSSTAHADCFTTGYVGVPSLAYNQIEKICGEDLAGNLAINLSKGKCLPLQSFHYDFTIYNLKKGQNSLSVGDCVAYMKKQIACSRGGDTSYSNIGWRFVADPNAGDCLH</sequence>
<keyword evidence="4" id="KW-1185">Reference proteome</keyword>
<dbReference type="Pfam" id="PF22803">
    <property type="entry name" value="GBD_Y3"/>
    <property type="match status" value="1"/>
</dbReference>
<keyword evidence="1" id="KW-0732">Signal</keyword>
<protein>
    <recommendedName>
        <fullName evidence="2">Glycan binding protein Y3-like domain-containing protein</fullName>
    </recommendedName>
</protein>
<evidence type="ECO:0000313" key="4">
    <source>
        <dbReference type="Proteomes" id="UP000672032"/>
    </source>
</evidence>